<protein>
    <submittedName>
        <fullName evidence="1">Uncharacterized protein</fullName>
    </submittedName>
</protein>
<organism evidence="1 2">
    <name type="scientific">Pyrococcus abyssi (strain GE5 / Orsay)</name>
    <dbReference type="NCBI Taxonomy" id="272844"/>
    <lineage>
        <taxon>Archaea</taxon>
        <taxon>Methanobacteriati</taxon>
        <taxon>Methanobacteriota</taxon>
        <taxon>Thermococci</taxon>
        <taxon>Thermococcales</taxon>
        <taxon>Thermococcaceae</taxon>
        <taxon>Pyrococcus</taxon>
    </lineage>
</organism>
<accession>G8ZIG6</accession>
<evidence type="ECO:0000313" key="1">
    <source>
        <dbReference type="EMBL" id="CCE70407.1"/>
    </source>
</evidence>
<sequence length="158" mass="17801">MKLVKVEGLVSSLRNAETIEELFSILKKKGAPVIDFEGMKKLIIIEGDFEGKQFYTEINGMKANLVLGDAMLNSANVPFKCKKPFTGGNLILVDFDNVESEEFVLAYKNETGVYFHVKNGEPREISREEYEELKDKMPEFKVKGLSEEEAESMGAFFG</sequence>
<proteinExistence type="predicted"/>
<name>G8ZIG6_PYRAB</name>
<reference evidence="1 2" key="1">
    <citation type="journal article" date="2012" name="Curr. Microbiol.">
        <title>Re-annotation of two hyperthermophilic archaea Pyrococcus abyssi GE5 and Pyrococcus furiosus DSM 3638.</title>
        <authorList>
            <person name="Gao J."/>
            <person name="Wang J."/>
        </authorList>
    </citation>
    <scope>GENOME REANNOTATION</scope>
    <source>
        <strain evidence="2">GE5 / Orsay</strain>
    </source>
</reference>
<dbReference type="Proteomes" id="UP000009139">
    <property type="component" value="Chromosome"/>
</dbReference>
<dbReference type="EMBL" id="HE613800">
    <property type="protein sequence ID" value="CCE70407.1"/>
    <property type="molecule type" value="Genomic_DNA"/>
</dbReference>
<comment type="miscellaneous">
    <text evidence="1">The sequence shown here is derived from an EMBL/GenBank/DDBJ third party annotation (TPA) entry.</text>
</comment>
<gene>
    <name evidence="1" type="ordered locus">PAB1705</name>
</gene>
<evidence type="ECO:0000313" key="2">
    <source>
        <dbReference type="Proteomes" id="UP000009139"/>
    </source>
</evidence>
<dbReference type="AlphaFoldDB" id="G8ZIG6"/>